<dbReference type="Proteomes" id="UP000182124">
    <property type="component" value="Unassembled WGS sequence"/>
</dbReference>
<dbReference type="CDD" id="cd16377">
    <property type="entry name" value="23S_rRNA_IVP_like"/>
    <property type="match status" value="1"/>
</dbReference>
<dbReference type="PANTHER" id="PTHR38471">
    <property type="entry name" value="FOUR HELIX BUNDLE PROTEIN"/>
    <property type="match status" value="1"/>
</dbReference>
<dbReference type="RefSeq" id="WP_035654527.1">
    <property type="nucleotide sequence ID" value="NZ_CBCSBQ010000024.1"/>
</dbReference>
<accession>A0A1G4VFE4</accession>
<dbReference type="InterPro" id="IPR036583">
    <property type="entry name" value="23S_rRNA_IVS_sf"/>
</dbReference>
<dbReference type="AlphaFoldDB" id="A0A1G4VFE4"/>
<dbReference type="Pfam" id="PF05635">
    <property type="entry name" value="23S_rRNA_IVP"/>
    <property type="match status" value="1"/>
</dbReference>
<dbReference type="eggNOG" id="ENOG5032YWC">
    <property type="taxonomic scope" value="Bacteria"/>
</dbReference>
<protein>
    <submittedName>
        <fullName evidence="1">Four helix bundle protein</fullName>
    </submittedName>
</protein>
<dbReference type="NCBIfam" id="TIGR02436">
    <property type="entry name" value="four helix bundle protein"/>
    <property type="match status" value="1"/>
</dbReference>
<dbReference type="Gene3D" id="1.20.1440.60">
    <property type="entry name" value="23S rRNA-intervening sequence"/>
    <property type="match status" value="1"/>
</dbReference>
<proteinExistence type="predicted"/>
<reference evidence="1 2" key="1">
    <citation type="submission" date="2016-10" db="EMBL/GenBank/DDBJ databases">
        <authorList>
            <person name="de Groot N.N."/>
        </authorList>
    </citation>
    <scope>NUCLEOTIDE SEQUENCE [LARGE SCALE GENOMIC DNA]</scope>
    <source>
        <strain evidence="1 2">CGMCC 1.3801</strain>
    </source>
</reference>
<evidence type="ECO:0000313" key="1">
    <source>
        <dbReference type="EMBL" id="SCX05996.1"/>
    </source>
</evidence>
<dbReference type="PANTHER" id="PTHR38471:SF2">
    <property type="entry name" value="FOUR HELIX BUNDLE PROTEIN"/>
    <property type="match status" value="1"/>
</dbReference>
<dbReference type="InterPro" id="IPR012657">
    <property type="entry name" value="23S_rRNA-intervening_sequence"/>
</dbReference>
<gene>
    <name evidence="1" type="ORF">SAMN02927925_00926</name>
</gene>
<dbReference type="SUPFAM" id="SSF158446">
    <property type="entry name" value="IVS-encoded protein-like"/>
    <property type="match status" value="1"/>
</dbReference>
<name>A0A1G4VFE4_9FLAO</name>
<evidence type="ECO:0000313" key="2">
    <source>
        <dbReference type="Proteomes" id="UP000182124"/>
    </source>
</evidence>
<sequence length="121" mass="14003">MRHNFKNLKIWILGMDIVSDIFKLTKTFPKSETYGLVSQMNRSSVSIPSNIAEGSNRENKHFKYYLNISLGSSFELQTQLLIAFQNEYLSKKTTEEIEHKIIEFQKMTTGFISKLDTNLSS</sequence>
<organism evidence="1 2">
    <name type="scientific">Flavobacterium saliperosum</name>
    <dbReference type="NCBI Taxonomy" id="329186"/>
    <lineage>
        <taxon>Bacteria</taxon>
        <taxon>Pseudomonadati</taxon>
        <taxon>Bacteroidota</taxon>
        <taxon>Flavobacteriia</taxon>
        <taxon>Flavobacteriales</taxon>
        <taxon>Flavobacteriaceae</taxon>
        <taxon>Flavobacterium</taxon>
    </lineage>
</organism>
<dbReference type="STRING" id="329186.SAMN02927925_00926"/>
<dbReference type="EMBL" id="FMTY01000002">
    <property type="protein sequence ID" value="SCX05996.1"/>
    <property type="molecule type" value="Genomic_DNA"/>
</dbReference>